<keyword evidence="2" id="KW-0347">Helicase</keyword>
<dbReference type="GO" id="GO:0004386">
    <property type="term" value="F:helicase activity"/>
    <property type="evidence" value="ECO:0007669"/>
    <property type="project" value="UniProtKB-KW"/>
</dbReference>
<organism evidence="2 3">
    <name type="scientific">Clavibacter phage CN1A</name>
    <dbReference type="NCBI Taxonomy" id="1406793"/>
    <lineage>
        <taxon>Viruses</taxon>
        <taxon>Duplodnaviria</taxon>
        <taxon>Heunggongvirae</taxon>
        <taxon>Uroviricota</taxon>
        <taxon>Caudoviricetes</taxon>
        <taxon>Cinunavirus</taxon>
        <taxon>Cinunavirus CN1A</taxon>
    </lineage>
</organism>
<dbReference type="Proteomes" id="UP000017651">
    <property type="component" value="Segment"/>
</dbReference>
<gene>
    <name evidence="2" type="ORF">CN1A_14</name>
</gene>
<dbReference type="EMBL" id="KF669650">
    <property type="protein sequence ID" value="AGY47123.1"/>
    <property type="molecule type" value="Genomic_DNA"/>
</dbReference>
<dbReference type="OrthoDB" id="34549at10239"/>
<keyword evidence="2" id="KW-0378">Hydrolase</keyword>
<reference evidence="2 3" key="1">
    <citation type="journal article" date="2013" name="Genome Announc.">
        <title>Complete Genome of Clavibacter michiganensis subsp. sepedonicusis Siphophage CN1A.</title>
        <authorList>
            <person name="Kongari R.R."/>
            <person name="Yao G.W."/>
            <person name="Chamakura K.R."/>
            <person name="Kuty Everett G.F."/>
        </authorList>
    </citation>
    <scope>NUCLEOTIDE SEQUENCE [LARGE SCALE GENOMIC DNA]</scope>
</reference>
<evidence type="ECO:0000313" key="2">
    <source>
        <dbReference type="EMBL" id="AGY47123.1"/>
    </source>
</evidence>
<dbReference type="InterPro" id="IPR006935">
    <property type="entry name" value="Helicase/UvrB_N"/>
</dbReference>
<name>U5PXE8_9CAUD</name>
<dbReference type="KEGG" id="vg:18506534"/>
<dbReference type="Pfam" id="PF04851">
    <property type="entry name" value="ResIII"/>
    <property type="match status" value="1"/>
</dbReference>
<keyword evidence="2" id="KW-0067">ATP-binding</keyword>
<evidence type="ECO:0000259" key="1">
    <source>
        <dbReference type="Pfam" id="PF04851"/>
    </source>
</evidence>
<keyword evidence="3" id="KW-1185">Reference proteome</keyword>
<dbReference type="GO" id="GO:0003677">
    <property type="term" value="F:DNA binding"/>
    <property type="evidence" value="ECO:0007669"/>
    <property type="project" value="InterPro"/>
</dbReference>
<dbReference type="SUPFAM" id="SSF52540">
    <property type="entry name" value="P-loop containing nucleoside triphosphate hydrolases"/>
    <property type="match status" value="2"/>
</dbReference>
<sequence length="521" mass="58294">MLDEMILDDAQEEAVTAMVNEKSRAVLNGSDMGTGKTVMSVEVVKRLGAKQVLLIAPINTHGTPEEGWEGAFARQRSELEFRRINSSVKGKEAHAAYQWGEPGVYAVGPELYAKMAFERKVKTVGRGKDKKPVLDAKGKPKTERVRTDAWQNVPDVAMFDEVHRAQNNESLTFKALVNQEAKFKMGMSGTPTGNSFKGAWAVAYWLWPKLIEPSHPMWVKIWCETKFNPFGTDEVVGEKEPGAFFKTLPCYVRLEGTGLPPVNMVTIDLPKDQRKFYDTLRDNMVAWIGDNPLVVDAPITLRARLRAVTLGIPTVSYDEPEIPGGKPLMNVDFAEDSPSAKLEKGFEVLDKRFKGRPALIGLDSQKFVKAVVHQLNERYGEGSAREWSGQVSQVQRARIKQDFIDGKFRYLVAVIPAMAEGVDGLQKVSRDILLLSLSDQRVLVSQFIARLARRGQRMIVVDGVEKFDVDVVYIAAKGTYDFGQLDKQLTRALSMNRSLLAKQRREAKATKVEFDKERNAA</sequence>
<dbReference type="RefSeq" id="YP_009004226.1">
    <property type="nucleotide sequence ID" value="NC_023549.1"/>
</dbReference>
<dbReference type="GO" id="GO:0016787">
    <property type="term" value="F:hydrolase activity"/>
    <property type="evidence" value="ECO:0007669"/>
    <property type="project" value="InterPro"/>
</dbReference>
<dbReference type="Gene3D" id="3.40.50.300">
    <property type="entry name" value="P-loop containing nucleotide triphosphate hydrolases"/>
    <property type="match status" value="2"/>
</dbReference>
<dbReference type="InterPro" id="IPR027417">
    <property type="entry name" value="P-loop_NTPase"/>
</dbReference>
<evidence type="ECO:0000313" key="3">
    <source>
        <dbReference type="Proteomes" id="UP000017651"/>
    </source>
</evidence>
<dbReference type="GeneID" id="18506534"/>
<proteinExistence type="predicted"/>
<dbReference type="GO" id="GO:0005524">
    <property type="term" value="F:ATP binding"/>
    <property type="evidence" value="ECO:0007669"/>
    <property type="project" value="InterPro"/>
</dbReference>
<protein>
    <submittedName>
        <fullName evidence="2">Helicase</fullName>
    </submittedName>
</protein>
<feature type="domain" description="Helicase/UvrB N-terminal" evidence="1">
    <location>
        <begin position="5"/>
        <end position="192"/>
    </location>
</feature>
<accession>U5PXE8</accession>
<keyword evidence="2" id="KW-0547">Nucleotide-binding</keyword>